<evidence type="ECO:0000256" key="1">
    <source>
        <dbReference type="ARBA" id="ARBA00022679"/>
    </source>
</evidence>
<keyword evidence="4" id="KW-0255">Endonuclease</keyword>
<dbReference type="GO" id="GO:0003676">
    <property type="term" value="F:nucleic acid binding"/>
    <property type="evidence" value="ECO:0007669"/>
    <property type="project" value="InterPro"/>
</dbReference>
<dbReference type="SUPFAM" id="SSF56672">
    <property type="entry name" value="DNA/RNA polymerases"/>
    <property type="match status" value="1"/>
</dbReference>
<dbReference type="InterPro" id="IPR012337">
    <property type="entry name" value="RNaseH-like_sf"/>
</dbReference>
<keyword evidence="3" id="KW-0540">Nuclease</keyword>
<dbReference type="InterPro" id="IPR043502">
    <property type="entry name" value="DNA/RNA_pol_sf"/>
</dbReference>
<dbReference type="InterPro" id="IPR050951">
    <property type="entry name" value="Retrovirus_Pol_polyprotein"/>
</dbReference>
<evidence type="ECO:0000256" key="5">
    <source>
        <dbReference type="ARBA" id="ARBA00022801"/>
    </source>
</evidence>
<dbReference type="Proteomes" id="UP000189701">
    <property type="component" value="Unplaced"/>
</dbReference>
<dbReference type="CDD" id="cd09274">
    <property type="entry name" value="RNase_HI_RT_Ty3"/>
    <property type="match status" value="1"/>
</dbReference>
<keyword evidence="8" id="KW-1185">Reference proteome</keyword>
<keyword evidence="6" id="KW-0695">RNA-directed DNA polymerase</keyword>
<dbReference type="STRING" id="4096.A0A1U7VV83"/>
<evidence type="ECO:0000256" key="4">
    <source>
        <dbReference type="ARBA" id="ARBA00022759"/>
    </source>
</evidence>
<dbReference type="PANTHER" id="PTHR37984:SF5">
    <property type="entry name" value="PROTEIN NYNRIN-LIKE"/>
    <property type="match status" value="1"/>
</dbReference>
<reference evidence="9" key="2">
    <citation type="submission" date="2025-08" db="UniProtKB">
        <authorList>
            <consortium name="RefSeq"/>
        </authorList>
    </citation>
    <scope>IDENTIFICATION</scope>
    <source>
        <tissue evidence="9">Leaf</tissue>
    </source>
</reference>
<evidence type="ECO:0000256" key="6">
    <source>
        <dbReference type="ARBA" id="ARBA00022918"/>
    </source>
</evidence>
<dbReference type="SUPFAM" id="SSF53098">
    <property type="entry name" value="Ribonuclease H-like"/>
    <property type="match status" value="1"/>
</dbReference>
<dbReference type="PROSITE" id="PS50994">
    <property type="entry name" value="INTEGRASE"/>
    <property type="match status" value="1"/>
</dbReference>
<dbReference type="Pfam" id="PF17917">
    <property type="entry name" value="RT_RNaseH"/>
    <property type="match status" value="1"/>
</dbReference>
<evidence type="ECO:0000313" key="9">
    <source>
        <dbReference type="RefSeq" id="XP_009770288.1"/>
    </source>
</evidence>
<dbReference type="GO" id="GO:0015074">
    <property type="term" value="P:DNA integration"/>
    <property type="evidence" value="ECO:0007669"/>
    <property type="project" value="InterPro"/>
</dbReference>
<dbReference type="GO" id="GO:0003964">
    <property type="term" value="F:RNA-directed DNA polymerase activity"/>
    <property type="evidence" value="ECO:0007669"/>
    <property type="project" value="UniProtKB-KW"/>
</dbReference>
<dbReference type="AlphaFoldDB" id="A0A1U7VV83"/>
<feature type="domain" description="Integrase catalytic" evidence="7">
    <location>
        <begin position="141"/>
        <end position="213"/>
    </location>
</feature>
<keyword evidence="1" id="KW-0808">Transferase</keyword>
<evidence type="ECO:0000256" key="3">
    <source>
        <dbReference type="ARBA" id="ARBA00022722"/>
    </source>
</evidence>
<dbReference type="eggNOG" id="KOG0017">
    <property type="taxonomic scope" value="Eukaryota"/>
</dbReference>
<reference evidence="8" key="1">
    <citation type="journal article" date="2013" name="Genome Biol.">
        <title>Reference genomes and transcriptomes of Nicotiana sylvestris and Nicotiana tomentosiformis.</title>
        <authorList>
            <person name="Sierro N."/>
            <person name="Battey J.N."/>
            <person name="Ouadi S."/>
            <person name="Bovet L."/>
            <person name="Goepfert S."/>
            <person name="Bakaher N."/>
            <person name="Peitsch M.C."/>
            <person name="Ivanov N.V."/>
        </authorList>
    </citation>
    <scope>NUCLEOTIDE SEQUENCE [LARGE SCALE GENOMIC DNA]</scope>
</reference>
<dbReference type="InterPro" id="IPR036397">
    <property type="entry name" value="RNaseH_sf"/>
</dbReference>
<dbReference type="Gene3D" id="3.30.420.10">
    <property type="entry name" value="Ribonuclease H-like superfamily/Ribonuclease H"/>
    <property type="match status" value="1"/>
</dbReference>
<sequence>MLSGVQLNYTVTEKELLDVVFAFDKFRSYLIGSNAIVYIDHAALRYLISKKESKPRLIRWVLSLQEFDLEIRNKKRTNNQVADHLSRLEGAEKKVEVKDITKTFLDDQLLAVAMQEMPWLAMPHHMVGTLEEFEQRRRCWSREVEVFDMWEIDFMGPFVNLYGNKYILVEVDYVSKWVEVVALPTNDAKGVTGFLKKNIFTRFGTSRAIISDG</sequence>
<name>A0A1U7VV83_NICSY</name>
<proteinExistence type="predicted"/>
<dbReference type="GO" id="GO:0016787">
    <property type="term" value="F:hydrolase activity"/>
    <property type="evidence" value="ECO:0007669"/>
    <property type="project" value="UniProtKB-KW"/>
</dbReference>
<organism evidence="8 9">
    <name type="scientific">Nicotiana sylvestris</name>
    <name type="common">Wood tobacco</name>
    <name type="synonym">South American tobacco</name>
    <dbReference type="NCBI Taxonomy" id="4096"/>
    <lineage>
        <taxon>Eukaryota</taxon>
        <taxon>Viridiplantae</taxon>
        <taxon>Streptophyta</taxon>
        <taxon>Embryophyta</taxon>
        <taxon>Tracheophyta</taxon>
        <taxon>Spermatophyta</taxon>
        <taxon>Magnoliopsida</taxon>
        <taxon>eudicotyledons</taxon>
        <taxon>Gunneridae</taxon>
        <taxon>Pentapetalae</taxon>
        <taxon>asterids</taxon>
        <taxon>lamiids</taxon>
        <taxon>Solanales</taxon>
        <taxon>Solanaceae</taxon>
        <taxon>Nicotianoideae</taxon>
        <taxon>Nicotianeae</taxon>
        <taxon>Nicotiana</taxon>
    </lineage>
</organism>
<keyword evidence="5" id="KW-0378">Hydrolase</keyword>
<dbReference type="InterPro" id="IPR001584">
    <property type="entry name" value="Integrase_cat-core"/>
</dbReference>
<evidence type="ECO:0000256" key="2">
    <source>
        <dbReference type="ARBA" id="ARBA00022695"/>
    </source>
</evidence>
<protein>
    <submittedName>
        <fullName evidence="9">Uncharacterized protein LOC104221012</fullName>
    </submittedName>
</protein>
<keyword evidence="2" id="KW-0548">Nucleotidyltransferase</keyword>
<dbReference type="PANTHER" id="PTHR37984">
    <property type="entry name" value="PROTEIN CBG26694"/>
    <property type="match status" value="1"/>
</dbReference>
<evidence type="ECO:0000259" key="7">
    <source>
        <dbReference type="PROSITE" id="PS50994"/>
    </source>
</evidence>
<dbReference type="InterPro" id="IPR041373">
    <property type="entry name" value="RT_RNaseH"/>
</dbReference>
<gene>
    <name evidence="9" type="primary">LOC104221012</name>
</gene>
<dbReference type="RefSeq" id="XP_009770288.1">
    <property type="nucleotide sequence ID" value="XM_009771986.1"/>
</dbReference>
<dbReference type="GO" id="GO:0004519">
    <property type="term" value="F:endonuclease activity"/>
    <property type="evidence" value="ECO:0007669"/>
    <property type="project" value="UniProtKB-KW"/>
</dbReference>
<accession>A0A1U7VV83</accession>
<evidence type="ECO:0000313" key="8">
    <source>
        <dbReference type="Proteomes" id="UP000189701"/>
    </source>
</evidence>